<gene>
    <name evidence="1" type="ORF">DFP79_1534</name>
</gene>
<dbReference type="EMBL" id="SNXC01000011">
    <property type="protein sequence ID" value="TDO97905.1"/>
    <property type="molecule type" value="Genomic_DNA"/>
</dbReference>
<evidence type="ECO:0000313" key="2">
    <source>
        <dbReference type="Proteomes" id="UP000294656"/>
    </source>
</evidence>
<proteinExistence type="predicted"/>
<dbReference type="Proteomes" id="UP000294656">
    <property type="component" value="Unassembled WGS sequence"/>
</dbReference>
<dbReference type="AlphaFoldDB" id="A0A4R6MA25"/>
<accession>A0A4R6MA25</accession>
<dbReference type="OrthoDB" id="5726381at2"/>
<name>A0A4R6MA25_9GAMM</name>
<organism evidence="1 2">
    <name type="scientific">Marinomonas balearica</name>
    <dbReference type="NCBI Taxonomy" id="491947"/>
    <lineage>
        <taxon>Bacteria</taxon>
        <taxon>Pseudomonadati</taxon>
        <taxon>Pseudomonadota</taxon>
        <taxon>Gammaproteobacteria</taxon>
        <taxon>Oceanospirillales</taxon>
        <taxon>Oceanospirillaceae</taxon>
        <taxon>Marinomonas</taxon>
    </lineage>
</organism>
<evidence type="ECO:0000313" key="1">
    <source>
        <dbReference type="EMBL" id="TDO97905.1"/>
    </source>
</evidence>
<reference evidence="1 2" key="1">
    <citation type="submission" date="2019-03" db="EMBL/GenBank/DDBJ databases">
        <title>Genomic Encyclopedia of Type Strains, Phase III (KMG-III): the genomes of soil and plant-associated and newly described type strains.</title>
        <authorList>
            <person name="Whitman W."/>
        </authorList>
    </citation>
    <scope>NUCLEOTIDE SEQUENCE [LARGE SCALE GENOMIC DNA]</scope>
    <source>
        <strain evidence="1 2">CECT 7378</strain>
    </source>
</reference>
<keyword evidence="2" id="KW-1185">Reference proteome</keyword>
<protein>
    <submittedName>
        <fullName evidence="1">Uncharacterized protein</fullName>
    </submittedName>
</protein>
<sequence length="195" mass="21188">MNAQQAVNALINNPLAFLRKNALTPYAAPGRAAGTVQYRMVSTDDAVTRPGTVLGNLNTHNDGQRFKMRADNVEQGVNFQAVYIPVQNSDTLSFPHPLPNNGPRVMVTTQLTGCCMLMVKMGNVVGVSHLQPTGETGNALHARLGANLKVYGRPDYGNSRALFIGIRTGTRWRFYAQRIGDGYGRTILGAEEISL</sequence>
<comment type="caution">
    <text evidence="1">The sequence shown here is derived from an EMBL/GenBank/DDBJ whole genome shotgun (WGS) entry which is preliminary data.</text>
</comment>
<dbReference type="RefSeq" id="WP_133503325.1">
    <property type="nucleotide sequence ID" value="NZ_SNXC01000011.1"/>
</dbReference>